<organism evidence="1">
    <name type="scientific">Siniperca chuatsi</name>
    <name type="common">Mandarin fish</name>
    <dbReference type="NCBI Taxonomy" id="119488"/>
    <lineage>
        <taxon>Eukaryota</taxon>
        <taxon>Metazoa</taxon>
        <taxon>Chordata</taxon>
        <taxon>Craniata</taxon>
        <taxon>Vertebrata</taxon>
        <taxon>Euteleostomi</taxon>
        <taxon>Actinopterygii</taxon>
        <taxon>Neopterygii</taxon>
        <taxon>Teleostei</taxon>
        <taxon>Neoteleostei</taxon>
        <taxon>Acanthomorphata</taxon>
        <taxon>Eupercaria</taxon>
        <taxon>Centrarchiformes</taxon>
        <taxon>Centrarchoidei</taxon>
        <taxon>Sinipercidae</taxon>
        <taxon>Siniperca</taxon>
    </lineage>
</organism>
<dbReference type="Pfam" id="PF16855">
    <property type="entry name" value="Soc"/>
    <property type="match status" value="1"/>
</dbReference>
<dbReference type="EMBL" id="AY909480">
    <property type="protein sequence ID" value="AAY79287.1"/>
    <property type="molecule type" value="mRNA"/>
</dbReference>
<feature type="non-terminal residue" evidence="1">
    <location>
        <position position="146"/>
    </location>
</feature>
<accession>Q2KKU2</accession>
<sequence>TRGYVNIKTFEQKLDGNKKIEGKEISVAFPLYSDVHKISGAHYQTFPSEKAAYSTVYEENQRTEWIAANEDLWKVTGCLNSCCTNNVRGDLQVLAQKAERTLPPPSRHKQKIVAPAKQLLPPSTNNVRGDLQVLAQKAERTLPPCG</sequence>
<feature type="non-terminal residue" evidence="1">
    <location>
        <position position="1"/>
    </location>
</feature>
<dbReference type="InterPro" id="IPR031743">
    <property type="entry name" value="Soc"/>
</dbReference>
<dbReference type="HAMAP" id="MF_04115">
    <property type="entry name" value="SOC_T4"/>
    <property type="match status" value="1"/>
</dbReference>
<reference evidence="1" key="1">
    <citation type="submission" date="2005-01" db="EMBL/GenBank/DDBJ databases">
        <title>Identification of Genes Involved in the Response of Siniperca chuatsi Infected with ISKNV Using Suppression Subtractive Hybridization.</title>
        <authorList>
            <person name="He W."/>
            <person name="Yin Z.X."/>
            <person name="Chen W.J."/>
            <person name="Guan H.J."/>
            <person name="Huo W.L."/>
            <person name="Li Y."/>
            <person name="He J.G."/>
        </authorList>
    </citation>
    <scope>NUCLEOTIDE SEQUENCE</scope>
</reference>
<evidence type="ECO:0000313" key="1">
    <source>
        <dbReference type="EMBL" id="AAY79287.1"/>
    </source>
</evidence>
<protein>
    <submittedName>
        <fullName evidence="1">Soc small outer capsid protein</fullName>
    </submittedName>
</protein>
<dbReference type="AlphaFoldDB" id="Q2KKU2"/>
<dbReference type="Gene3D" id="3.90.930.20">
    <property type="entry name" value="Small outer capsid protein Soc"/>
    <property type="match status" value="1"/>
</dbReference>
<name>Q2KKU2_SINCH</name>
<proteinExistence type="evidence at transcript level"/>
<dbReference type="InterPro" id="IPR038151">
    <property type="entry name" value="Soc_sf"/>
</dbReference>